<keyword evidence="1" id="KW-0670">Pyruvate</keyword>
<dbReference type="Proteomes" id="UP000820977">
    <property type="component" value="Unassembled WGS sequence"/>
</dbReference>
<evidence type="ECO:0000313" key="2">
    <source>
        <dbReference type="Proteomes" id="UP000820977"/>
    </source>
</evidence>
<sequence>MDYKYIEQLLERYWTCETSLEEETILRAFFSQENIPAELLRYKDLFVYEQTEKTDCILGKDFDERILEQTEGQVRVKAKTVRMTTRLMPLFKAAAMVALVLTLGNASQHLFNDGTATDAPGTAEIRMPVSGSSVAMKDSVKVDTMKKAMQSVVIIK</sequence>
<organism evidence="1 2">
    <name type="scientific">Xylanibacter caecicola</name>
    <dbReference type="NCBI Taxonomy" id="2736294"/>
    <lineage>
        <taxon>Bacteria</taxon>
        <taxon>Pseudomonadati</taxon>
        <taxon>Bacteroidota</taxon>
        <taxon>Bacteroidia</taxon>
        <taxon>Bacteroidales</taxon>
        <taxon>Prevotellaceae</taxon>
        <taxon>Xylanibacter</taxon>
    </lineage>
</organism>
<evidence type="ECO:0000313" key="1">
    <source>
        <dbReference type="EMBL" id="NPE24009.1"/>
    </source>
</evidence>
<comment type="caution">
    <text evidence="1">The sequence shown here is derived from an EMBL/GenBank/DDBJ whole genome shotgun (WGS) entry which is preliminary data.</text>
</comment>
<reference evidence="1 2" key="1">
    <citation type="submission" date="2020-05" db="EMBL/GenBank/DDBJ databases">
        <title>Distinct polysaccharide utilization as determinants for interspecies competition between intestinal Prevotella spp.</title>
        <authorList>
            <person name="Galvez E.J.C."/>
            <person name="Iljazovic A."/>
            <person name="Strowig T."/>
        </authorList>
    </citation>
    <scope>NUCLEOTIDE SEQUENCE [LARGE SCALE GENOMIC DNA]</scope>
    <source>
        <strain evidence="1 2">PCHR</strain>
    </source>
</reference>
<keyword evidence="2" id="KW-1185">Reference proteome</keyword>
<accession>A0ABX2AXN8</accession>
<dbReference type="EMBL" id="JABKKJ010000001">
    <property type="protein sequence ID" value="NPE24009.1"/>
    <property type="molecule type" value="Genomic_DNA"/>
</dbReference>
<proteinExistence type="predicted"/>
<gene>
    <name evidence="1" type="ORF">HPS54_00510</name>
</gene>
<name>A0ABX2AXN8_9BACT</name>
<dbReference type="RefSeq" id="WP_172343539.1">
    <property type="nucleotide sequence ID" value="NZ_CASYYZ010000041.1"/>
</dbReference>
<protein>
    <submittedName>
        <fullName evidence="1">Pyruvate ferredoxin oxidoreductase</fullName>
    </submittedName>
</protein>